<dbReference type="HOGENOM" id="CLU_1451487_0_0_2"/>
<dbReference type="GO" id="GO:0006313">
    <property type="term" value="P:DNA transposition"/>
    <property type="evidence" value="ECO:0007669"/>
    <property type="project" value="InterPro"/>
</dbReference>
<evidence type="ECO:0000313" key="3">
    <source>
        <dbReference type="Proteomes" id="UP000001017"/>
    </source>
</evidence>
<reference evidence="2 3" key="2">
    <citation type="journal article" date="2000" name="Proc. Natl. Acad. Sci. U.S.A.">
        <title>Archaeal adaptation to higher temperatures revealed by genomic sequence of Thermoplasma volcanium.</title>
        <authorList>
            <person name="Kawashima T."/>
            <person name="Amano N."/>
            <person name="Koike H."/>
            <person name="Makino S."/>
            <person name="Higuchi S."/>
            <person name="Kawashima-Ohya Y."/>
            <person name="Watanabe K."/>
            <person name="Yamazaki M."/>
            <person name="Kanehori K."/>
            <person name="Kawamoto T."/>
            <person name="Nunoshiba T."/>
            <person name="Yamamoto Y."/>
            <person name="Aramaki H."/>
            <person name="Makino K."/>
            <person name="Suzuki M."/>
        </authorList>
    </citation>
    <scope>NUCLEOTIDE SEQUENCE [LARGE SCALE GENOMIC DNA]</scope>
    <source>
        <strain evidence="3">ATCC 51530 / DSM 4299 / JCM 9571 / NBRC 15438 / GSS1</strain>
    </source>
</reference>
<name>Q97AX1_THEVO</name>
<dbReference type="Pfam" id="PF01609">
    <property type="entry name" value="DDE_Tnp_1"/>
    <property type="match status" value="1"/>
</dbReference>
<proteinExistence type="predicted"/>
<dbReference type="GO" id="GO:0003677">
    <property type="term" value="F:DNA binding"/>
    <property type="evidence" value="ECO:0007669"/>
    <property type="project" value="InterPro"/>
</dbReference>
<evidence type="ECO:0000313" key="2">
    <source>
        <dbReference type="EMBL" id="BAB59830.1"/>
    </source>
</evidence>
<dbReference type="AlphaFoldDB" id="Q97AX1"/>
<reference evidence="2 3" key="1">
    <citation type="journal article" date="1999" name="Proc. Jpn. Acad.">
        <title>Determination of the complete genomic DNA sequence of Thermoplasma volvanium GSS1.</title>
        <authorList>
            <person name="Kawashima T."/>
            <person name="Yamamoto Y."/>
            <person name="Aramaki H."/>
            <person name="Nunoshiba T."/>
            <person name="Kawamoto T."/>
            <person name="Watanabe K."/>
            <person name="Yamazaki M."/>
            <person name="Kanehori K."/>
            <person name="Amano N."/>
            <person name="Ohya Y."/>
            <person name="Makino K."/>
            <person name="Suzuki M."/>
        </authorList>
    </citation>
    <scope>NUCLEOTIDE SEQUENCE [LARGE SCALE GENOMIC DNA]</scope>
    <source>
        <strain evidence="3">ATCC 51530 / DSM 4299 / JCM 9571 / NBRC 15438 / GSS1</strain>
    </source>
</reference>
<dbReference type="eggNOG" id="arCOG03902">
    <property type="taxonomic scope" value="Archaea"/>
</dbReference>
<organism evidence="2 3">
    <name type="scientific">Thermoplasma volcanium (strain ATCC 51530 / DSM 4299 / JCM 9571 / NBRC 15438 / GSS1)</name>
    <dbReference type="NCBI Taxonomy" id="273116"/>
    <lineage>
        <taxon>Archaea</taxon>
        <taxon>Methanobacteriati</taxon>
        <taxon>Thermoplasmatota</taxon>
        <taxon>Thermoplasmata</taxon>
        <taxon>Thermoplasmatales</taxon>
        <taxon>Thermoplasmataceae</taxon>
        <taxon>Thermoplasma</taxon>
    </lineage>
</organism>
<dbReference type="PaxDb" id="273116-14324904"/>
<dbReference type="EMBL" id="BA000011">
    <property type="protein sequence ID" value="BAB59830.1"/>
    <property type="molecule type" value="Genomic_DNA"/>
</dbReference>
<sequence>MKKHFNKIIKNKILKKHCNKISEESKIEGIGMNTYSKKFNLSNHLLILVTGIINKKDLTDTAYRNNISKSQLSKLNNNRSHNIFENMFYSILNAFIKAHKYDVYKDIIDKLFNIITIDSTFIETLIKGSGIDQREKRKNGIKLHISALTNIKLPLKSIITLANIHDTKIFDALLNNIKEYILTIQY</sequence>
<evidence type="ECO:0000259" key="1">
    <source>
        <dbReference type="Pfam" id="PF01609"/>
    </source>
</evidence>
<dbReference type="STRING" id="273116.gene:9381476"/>
<feature type="domain" description="Transposase IS4-like" evidence="1">
    <location>
        <begin position="114"/>
        <end position="179"/>
    </location>
</feature>
<dbReference type="InterPro" id="IPR002559">
    <property type="entry name" value="Transposase_11"/>
</dbReference>
<accession>Q97AX1</accession>
<dbReference type="GO" id="GO:0004803">
    <property type="term" value="F:transposase activity"/>
    <property type="evidence" value="ECO:0007669"/>
    <property type="project" value="InterPro"/>
</dbReference>
<dbReference type="Proteomes" id="UP000001017">
    <property type="component" value="Chromosome"/>
</dbReference>
<dbReference type="KEGG" id="tvo:TVG0696684"/>
<protein>
    <submittedName>
        <fullName evidence="2">TVG0696684 protein</fullName>
    </submittedName>
</protein>
<gene>
    <name evidence="2" type="ORF">TVG0696684</name>
</gene>
<keyword evidence="3" id="KW-1185">Reference proteome</keyword>